<evidence type="ECO:0000313" key="3">
    <source>
        <dbReference type="WBParaSite" id="PSAMB.scaffold13866size2089.g35728.t1"/>
    </source>
</evidence>
<dbReference type="WBParaSite" id="PSAMB.scaffold13866size2089.g35728.t1">
    <property type="protein sequence ID" value="PSAMB.scaffold13866size2089.g35728.t1"/>
    <property type="gene ID" value="PSAMB.scaffold13866size2089.g35728"/>
</dbReference>
<evidence type="ECO:0000256" key="1">
    <source>
        <dbReference type="SAM" id="MobiDB-lite"/>
    </source>
</evidence>
<name>A0A914UZ82_9BILA</name>
<accession>A0A914UZ82</accession>
<dbReference type="AlphaFoldDB" id="A0A914UZ82"/>
<feature type="compositionally biased region" description="Pro residues" evidence="1">
    <location>
        <begin position="112"/>
        <end position="121"/>
    </location>
</feature>
<evidence type="ECO:0000313" key="2">
    <source>
        <dbReference type="Proteomes" id="UP000887566"/>
    </source>
</evidence>
<dbReference type="Proteomes" id="UP000887566">
    <property type="component" value="Unplaced"/>
</dbReference>
<feature type="region of interest" description="Disordered" evidence="1">
    <location>
        <begin position="108"/>
        <end position="150"/>
    </location>
</feature>
<reference evidence="3" key="1">
    <citation type="submission" date="2022-11" db="UniProtKB">
        <authorList>
            <consortium name="WormBaseParasite"/>
        </authorList>
    </citation>
    <scope>IDENTIFICATION</scope>
</reference>
<protein>
    <submittedName>
        <fullName evidence="3">Uncharacterized protein</fullName>
    </submittedName>
</protein>
<feature type="compositionally biased region" description="Basic and acidic residues" evidence="1">
    <location>
        <begin position="135"/>
        <end position="150"/>
    </location>
</feature>
<organism evidence="2 3">
    <name type="scientific">Plectus sambesii</name>
    <dbReference type="NCBI Taxonomy" id="2011161"/>
    <lineage>
        <taxon>Eukaryota</taxon>
        <taxon>Metazoa</taxon>
        <taxon>Ecdysozoa</taxon>
        <taxon>Nematoda</taxon>
        <taxon>Chromadorea</taxon>
        <taxon>Plectida</taxon>
        <taxon>Plectina</taxon>
        <taxon>Plectoidea</taxon>
        <taxon>Plectidae</taxon>
        <taxon>Plectus</taxon>
    </lineage>
</organism>
<proteinExistence type="predicted"/>
<keyword evidence="2" id="KW-1185">Reference proteome</keyword>
<sequence>RRKRAGWAAFSSIRTVIDSTKDVKLRAQLFDSTVLPALCYGAETWSLTKSLANQLRVAHASLERRLTDIWSKGSTAARVKDEAPLGRPRSEKMRREMEHYHSWVVPARQEAPPWPPPPPLGGPTHSPLSTTFRTPRAELESTGRPKRETE</sequence>